<dbReference type="Proteomes" id="UP001152523">
    <property type="component" value="Unassembled WGS sequence"/>
</dbReference>
<comment type="caution">
    <text evidence="2">The sequence shown here is derived from an EMBL/GenBank/DDBJ whole genome shotgun (WGS) entry which is preliminary data.</text>
</comment>
<organism evidence="2 3">
    <name type="scientific">Cuscuta epithymum</name>
    <dbReference type="NCBI Taxonomy" id="186058"/>
    <lineage>
        <taxon>Eukaryota</taxon>
        <taxon>Viridiplantae</taxon>
        <taxon>Streptophyta</taxon>
        <taxon>Embryophyta</taxon>
        <taxon>Tracheophyta</taxon>
        <taxon>Spermatophyta</taxon>
        <taxon>Magnoliopsida</taxon>
        <taxon>eudicotyledons</taxon>
        <taxon>Gunneridae</taxon>
        <taxon>Pentapetalae</taxon>
        <taxon>asterids</taxon>
        <taxon>lamiids</taxon>
        <taxon>Solanales</taxon>
        <taxon>Convolvulaceae</taxon>
        <taxon>Cuscuteae</taxon>
        <taxon>Cuscuta</taxon>
        <taxon>Cuscuta subgen. Cuscuta</taxon>
    </lineage>
</organism>
<gene>
    <name evidence="2" type="ORF">CEPIT_LOCUS11496</name>
</gene>
<keyword evidence="3" id="KW-1185">Reference proteome</keyword>
<evidence type="ECO:0000256" key="1">
    <source>
        <dbReference type="SAM" id="MobiDB-lite"/>
    </source>
</evidence>
<accession>A0AAV0D2Y2</accession>
<proteinExistence type="predicted"/>
<evidence type="ECO:0000313" key="2">
    <source>
        <dbReference type="EMBL" id="CAH9091007.1"/>
    </source>
</evidence>
<name>A0AAV0D2Y2_9ASTE</name>
<feature type="region of interest" description="Disordered" evidence="1">
    <location>
        <begin position="1"/>
        <end position="31"/>
    </location>
</feature>
<evidence type="ECO:0000313" key="3">
    <source>
        <dbReference type="Proteomes" id="UP001152523"/>
    </source>
</evidence>
<protein>
    <submittedName>
        <fullName evidence="2">Uncharacterized protein</fullName>
    </submittedName>
</protein>
<dbReference type="EMBL" id="CAMAPF010000066">
    <property type="protein sequence ID" value="CAH9091007.1"/>
    <property type="molecule type" value="Genomic_DNA"/>
</dbReference>
<sequence length="120" mass="13214">MIGGKNGSRVPRPHSLLGPLSDQPTEFRVGNSMEPPHFGLHYIRSGVYLEFKISTPDKIVYRPSQNSIYPIHGDHGWMAPLAVGIGRIIDGEECRAGPRCQLLSHAISGPQHSRHLINVS</sequence>
<dbReference type="AlphaFoldDB" id="A0AAV0D2Y2"/>
<reference evidence="2" key="1">
    <citation type="submission" date="2022-07" db="EMBL/GenBank/DDBJ databases">
        <authorList>
            <person name="Macas J."/>
            <person name="Novak P."/>
            <person name="Neumann P."/>
        </authorList>
    </citation>
    <scope>NUCLEOTIDE SEQUENCE</scope>
</reference>